<keyword evidence="3" id="KW-1185">Reference proteome</keyword>
<proteinExistence type="predicted"/>
<comment type="caution">
    <text evidence="2">The sequence shown here is derived from an EMBL/GenBank/DDBJ whole genome shotgun (WGS) entry which is preliminary data.</text>
</comment>
<evidence type="ECO:0000313" key="2">
    <source>
        <dbReference type="EMBL" id="RTZ16652.1"/>
    </source>
</evidence>
<evidence type="ECO:0008006" key="4">
    <source>
        <dbReference type="Google" id="ProtNLM"/>
    </source>
</evidence>
<evidence type="ECO:0000256" key="1">
    <source>
        <dbReference type="SAM" id="Coils"/>
    </source>
</evidence>
<gene>
    <name evidence="2" type="ORF">EJ063_07615</name>
</gene>
<accession>A0A3S0V3Q1</accession>
<sequence length="201" mass="23330">MYIVIDKEFTGVPSIMRKPKRHSNLIKVEELKQYYTAQSLVEGVDNQIESLQEALEEQVAYIVNEKEEVLNEQVLALFENAQSEQALIQDEWSERAYEAINNLIQEERKQINEFKEELRELILNRVRLCLHSLSDNEDFILFLINILKNEFNDIDEIQSVDIKSEGKNSILTIMNDNKILTIDTSDVVSKLVESLGNLNEV</sequence>
<name>A0A3S0V3Q1_9VIBR</name>
<dbReference type="EMBL" id="RXZH01000002">
    <property type="protein sequence ID" value="RTZ16652.1"/>
    <property type="molecule type" value="Genomic_DNA"/>
</dbReference>
<dbReference type="Proteomes" id="UP000268973">
    <property type="component" value="Unassembled WGS sequence"/>
</dbReference>
<evidence type="ECO:0000313" key="3">
    <source>
        <dbReference type="Proteomes" id="UP000268973"/>
    </source>
</evidence>
<organism evidence="2 3">
    <name type="scientific">Vibrio aquaticus</name>
    <dbReference type="NCBI Taxonomy" id="2496559"/>
    <lineage>
        <taxon>Bacteria</taxon>
        <taxon>Pseudomonadati</taxon>
        <taxon>Pseudomonadota</taxon>
        <taxon>Gammaproteobacteria</taxon>
        <taxon>Vibrionales</taxon>
        <taxon>Vibrionaceae</taxon>
        <taxon>Vibrio</taxon>
    </lineage>
</organism>
<feature type="coiled-coil region" evidence="1">
    <location>
        <begin position="97"/>
        <end position="124"/>
    </location>
</feature>
<protein>
    <recommendedName>
        <fullName evidence="4">Flagellar assembly protein FliH/Type III secretion system HrpE domain-containing protein</fullName>
    </recommendedName>
</protein>
<dbReference type="AlphaFoldDB" id="A0A3S0V3Q1"/>
<dbReference type="RefSeq" id="WP_126573587.1">
    <property type="nucleotide sequence ID" value="NZ_RXZH01000002.1"/>
</dbReference>
<keyword evidence="1" id="KW-0175">Coiled coil</keyword>
<reference evidence="2 3" key="1">
    <citation type="submission" date="2018-12" db="EMBL/GenBank/DDBJ databases">
        <title>Vibrio sp. isolated from China Sea.</title>
        <authorList>
            <person name="Li Y."/>
        </authorList>
    </citation>
    <scope>NUCLEOTIDE SEQUENCE [LARGE SCALE GENOMIC DNA]</scope>
    <source>
        <strain evidence="2 3">BEI207</strain>
    </source>
</reference>